<name>A0A834VXU1_9FABA</name>
<comment type="caution">
    <text evidence="2">The sequence shown here is derived from an EMBL/GenBank/DDBJ whole genome shotgun (WGS) entry which is preliminary data.</text>
</comment>
<evidence type="ECO:0000313" key="2">
    <source>
        <dbReference type="EMBL" id="KAF7802173.1"/>
    </source>
</evidence>
<keyword evidence="3" id="KW-1185">Reference proteome</keyword>
<reference evidence="2" key="1">
    <citation type="submission" date="2020-09" db="EMBL/GenBank/DDBJ databases">
        <title>Genome-Enabled Discovery of Anthraquinone Biosynthesis in Senna tora.</title>
        <authorList>
            <person name="Kang S.-H."/>
            <person name="Pandey R.P."/>
            <person name="Lee C.-M."/>
            <person name="Sim J.-S."/>
            <person name="Jeong J.-T."/>
            <person name="Choi B.-S."/>
            <person name="Jung M."/>
            <person name="Ginzburg D."/>
            <person name="Zhao K."/>
            <person name="Won S.Y."/>
            <person name="Oh T.-J."/>
            <person name="Yu Y."/>
            <person name="Kim N.-H."/>
            <person name="Lee O.R."/>
            <person name="Lee T.-H."/>
            <person name="Bashyal P."/>
            <person name="Kim T.-S."/>
            <person name="Lee W.-H."/>
            <person name="Kawkins C."/>
            <person name="Kim C.-K."/>
            <person name="Kim J.S."/>
            <person name="Ahn B.O."/>
            <person name="Rhee S.Y."/>
            <person name="Sohng J.K."/>
        </authorList>
    </citation>
    <scope>NUCLEOTIDE SEQUENCE</scope>
    <source>
        <tissue evidence="2">Leaf</tissue>
    </source>
</reference>
<dbReference type="EMBL" id="JAAIUW010000013">
    <property type="protein sequence ID" value="KAF7802173.1"/>
    <property type="molecule type" value="Genomic_DNA"/>
</dbReference>
<evidence type="ECO:0000256" key="1">
    <source>
        <dbReference type="SAM" id="MobiDB-lite"/>
    </source>
</evidence>
<dbReference type="AlphaFoldDB" id="A0A834VXU1"/>
<sequence>MNNTTNISRNIESKVSTKKRLHRAQPALE</sequence>
<organism evidence="2 3">
    <name type="scientific">Senna tora</name>
    <dbReference type="NCBI Taxonomy" id="362788"/>
    <lineage>
        <taxon>Eukaryota</taxon>
        <taxon>Viridiplantae</taxon>
        <taxon>Streptophyta</taxon>
        <taxon>Embryophyta</taxon>
        <taxon>Tracheophyta</taxon>
        <taxon>Spermatophyta</taxon>
        <taxon>Magnoliopsida</taxon>
        <taxon>eudicotyledons</taxon>
        <taxon>Gunneridae</taxon>
        <taxon>Pentapetalae</taxon>
        <taxon>rosids</taxon>
        <taxon>fabids</taxon>
        <taxon>Fabales</taxon>
        <taxon>Fabaceae</taxon>
        <taxon>Caesalpinioideae</taxon>
        <taxon>Cassia clade</taxon>
        <taxon>Senna</taxon>
    </lineage>
</organism>
<gene>
    <name evidence="2" type="ORF">G2W53_041284</name>
</gene>
<proteinExistence type="predicted"/>
<evidence type="ECO:0000313" key="3">
    <source>
        <dbReference type="Proteomes" id="UP000634136"/>
    </source>
</evidence>
<feature type="compositionally biased region" description="Polar residues" evidence="1">
    <location>
        <begin position="1"/>
        <end position="14"/>
    </location>
</feature>
<feature type="region of interest" description="Disordered" evidence="1">
    <location>
        <begin position="1"/>
        <end position="29"/>
    </location>
</feature>
<protein>
    <submittedName>
        <fullName evidence="2">Uncharacterized protein</fullName>
    </submittedName>
</protein>
<dbReference type="Proteomes" id="UP000634136">
    <property type="component" value="Unassembled WGS sequence"/>
</dbReference>
<accession>A0A834VXU1</accession>